<evidence type="ECO:0000313" key="2">
    <source>
        <dbReference type="EMBL" id="RVU35416.1"/>
    </source>
</evidence>
<name>A0A437QLM3_9GAMM</name>
<evidence type="ECO:0000313" key="3">
    <source>
        <dbReference type="Proteomes" id="UP000283077"/>
    </source>
</evidence>
<dbReference type="OrthoDB" id="9793561at2"/>
<evidence type="ECO:0000256" key="1">
    <source>
        <dbReference type="SAM" id="SignalP"/>
    </source>
</evidence>
<dbReference type="RefSeq" id="WP_127699858.1">
    <property type="nucleotide sequence ID" value="NZ_SACS01000015.1"/>
</dbReference>
<accession>A0A437QLM3</accession>
<dbReference type="EMBL" id="SACS01000015">
    <property type="protein sequence ID" value="RVU35416.1"/>
    <property type="molecule type" value="Genomic_DNA"/>
</dbReference>
<dbReference type="NCBIfam" id="TIGR02001">
    <property type="entry name" value="gcw_chp"/>
    <property type="match status" value="1"/>
</dbReference>
<comment type="caution">
    <text evidence="2">The sequence shown here is derived from an EMBL/GenBank/DDBJ whole genome shotgun (WGS) entry which is preliminary data.</text>
</comment>
<keyword evidence="3" id="KW-1185">Reference proteome</keyword>
<gene>
    <name evidence="2" type="ORF">EOE67_13645</name>
</gene>
<dbReference type="Proteomes" id="UP000283077">
    <property type="component" value="Unassembled WGS sequence"/>
</dbReference>
<organism evidence="2 3">
    <name type="scientific">Rheinheimera riviphila</name>
    <dbReference type="NCBI Taxonomy" id="1834037"/>
    <lineage>
        <taxon>Bacteria</taxon>
        <taxon>Pseudomonadati</taxon>
        <taxon>Pseudomonadota</taxon>
        <taxon>Gammaproteobacteria</taxon>
        <taxon>Chromatiales</taxon>
        <taxon>Chromatiaceae</taxon>
        <taxon>Rheinheimera</taxon>
    </lineage>
</organism>
<reference evidence="2 3" key="1">
    <citation type="submission" date="2019-01" db="EMBL/GenBank/DDBJ databases">
        <authorList>
            <person name="Chen W.-M."/>
        </authorList>
    </citation>
    <scope>NUCLEOTIDE SEQUENCE [LARGE SCALE GENOMIC DNA]</scope>
    <source>
        <strain evidence="2 3">KYPC3</strain>
    </source>
</reference>
<dbReference type="AlphaFoldDB" id="A0A437QLM3"/>
<proteinExistence type="predicted"/>
<protein>
    <submittedName>
        <fullName evidence="2">Uncharacterized protein</fullName>
    </submittedName>
</protein>
<dbReference type="InterPro" id="IPR010239">
    <property type="entry name" value="CHP02001"/>
</dbReference>
<dbReference type="Pfam" id="PF09694">
    <property type="entry name" value="Gcw_chp"/>
    <property type="match status" value="1"/>
</dbReference>
<keyword evidence="1" id="KW-0732">Signal</keyword>
<sequence length="250" mass="27700">MSTLLSKNAFSAVKSTVLLATVMLITATPLQADEFKSAASVTLISDYLYRGISQTNEGPALQASLTLQHQSGAYLNAWGSNIKFGDGSMELDLSAGYLWQLNPDWKLDLGLMQYRYPKGDNASTEFNFVEAYGKLSYQQLTVGLAITDDYFAAGVGKFVYWSADWNQQLSNQLLLQWHLGYNQFANTLEYKNFMAASDESDQGYVDWSLKLQSSQFGFDWGLAYAGTSVDTAACATLCDNRWLVSVSKSF</sequence>
<feature type="signal peptide" evidence="1">
    <location>
        <begin position="1"/>
        <end position="32"/>
    </location>
</feature>
<dbReference type="SUPFAM" id="SSF56935">
    <property type="entry name" value="Porins"/>
    <property type="match status" value="1"/>
</dbReference>
<feature type="chain" id="PRO_5018968325" evidence="1">
    <location>
        <begin position="33"/>
        <end position="250"/>
    </location>
</feature>